<dbReference type="AlphaFoldDB" id="A0A6M1RSF3"/>
<feature type="transmembrane region" description="Helical" evidence="7">
    <location>
        <begin position="438"/>
        <end position="460"/>
    </location>
</feature>
<feature type="transmembrane region" description="Helical" evidence="7">
    <location>
        <begin position="412"/>
        <end position="432"/>
    </location>
</feature>
<keyword evidence="4 7" id="KW-1133">Transmembrane helix</keyword>
<feature type="transmembrane region" description="Helical" evidence="7">
    <location>
        <begin position="131"/>
        <end position="155"/>
    </location>
</feature>
<feature type="transmembrane region" description="Helical" evidence="7">
    <location>
        <begin position="195"/>
        <end position="215"/>
    </location>
</feature>
<gene>
    <name evidence="8" type="ORF">G4L39_14185</name>
</gene>
<dbReference type="Proteomes" id="UP000477311">
    <property type="component" value="Unassembled WGS sequence"/>
</dbReference>
<feature type="transmembrane region" description="Helical" evidence="7">
    <location>
        <begin position="679"/>
        <end position="696"/>
    </location>
</feature>
<comment type="caution">
    <text evidence="8">The sequence shown here is derived from an EMBL/GenBank/DDBJ whole genome shotgun (WGS) entry which is preliminary data.</text>
</comment>
<dbReference type="Gene3D" id="1.20.1730.10">
    <property type="entry name" value="Sodium/glucose cotransporter"/>
    <property type="match status" value="1"/>
</dbReference>
<feature type="transmembrane region" description="Helical" evidence="7">
    <location>
        <begin position="88"/>
        <end position="110"/>
    </location>
</feature>
<proteinExistence type="inferred from homology"/>
<accession>A0A6M1RSF3</accession>
<keyword evidence="5 7" id="KW-0472">Membrane</keyword>
<feature type="transmembrane region" description="Helical" evidence="7">
    <location>
        <begin position="12"/>
        <end position="35"/>
    </location>
</feature>
<sequence>MAVSDSPGSLLRLGFIDLVIIVLYFVVVLAIGFYLKRFANTGEDFFLAGRKMTAWIAGLSFISANLSSLETMGWSAMAYQYGMLGAHAYFIGAIPAILFLAIVMMPFYYICKTHSVPGYLKLRYGEPARALAGITFSFLTICVSGASMFAMAKILNLLLGWNMHVSIWVSSLTVAIYVALGGLLSAVFNEVLQFFLIWAGSLLIPILGLIHAGGWRGMIEKIQQHAPVIHPTVQNADFTSLWRNLGSFDANPMGIDWFGMVFGLGLAVSFGYWCTDFLQVQRVIVAKDLRSAQNGTIIGAFLKMMVPLIVTVPGLLGLAVLVHPDGSPVVLVPESDPRAGITHRTYNDVLPLLMSQYLGPGLLGLGVTAMIAGFMSGMAGNLSAFATVWTYDVYKPLIRRHAEDRHYVGMGRAASIVGILLSIGTAYLLFFFSNILEYLQVLVFFFIVPLFAVILPGMLWKRATPAAGFWGFLAAILASIGMWAYVHTFPDGWRPQPKATLAEGSVVRLERDAAGDLQRVIVERGAIQLVNVAAAAARQEGMPLALPGRVNDGRDERPLQLLAPRVVLADTQEALKFGVEGVSVTVMPGVQMSHIMVEKRFAPEAFNPRHAKVIARSEKAKPMAINMYSAWWSFVVGIVVTVLVSLVTRPKPESELRNLVMGLTTLPDEGPCPWYQKPILWASVVAAILVAVNVIFW</sequence>
<evidence type="ECO:0000256" key="3">
    <source>
        <dbReference type="ARBA" id="ARBA00022692"/>
    </source>
</evidence>
<feature type="transmembrane region" description="Helical" evidence="7">
    <location>
        <begin position="257"/>
        <end position="275"/>
    </location>
</feature>
<feature type="transmembrane region" description="Helical" evidence="7">
    <location>
        <begin position="167"/>
        <end position="188"/>
    </location>
</feature>
<evidence type="ECO:0000256" key="5">
    <source>
        <dbReference type="ARBA" id="ARBA00023136"/>
    </source>
</evidence>
<evidence type="ECO:0000256" key="7">
    <source>
        <dbReference type="SAM" id="Phobius"/>
    </source>
</evidence>
<evidence type="ECO:0000313" key="8">
    <source>
        <dbReference type="EMBL" id="NGO40533.1"/>
    </source>
</evidence>
<feature type="transmembrane region" description="Helical" evidence="7">
    <location>
        <begin position="55"/>
        <end position="76"/>
    </location>
</feature>
<organism evidence="8 9">
    <name type="scientific">Limisphaera ngatamarikiensis</name>
    <dbReference type="NCBI Taxonomy" id="1324935"/>
    <lineage>
        <taxon>Bacteria</taxon>
        <taxon>Pseudomonadati</taxon>
        <taxon>Verrucomicrobiota</taxon>
        <taxon>Verrucomicrobiia</taxon>
        <taxon>Limisphaerales</taxon>
        <taxon>Limisphaeraceae</taxon>
        <taxon>Limisphaera</taxon>
    </lineage>
</organism>
<feature type="transmembrane region" description="Helical" evidence="7">
    <location>
        <begin position="467"/>
        <end position="486"/>
    </location>
</feature>
<dbReference type="PROSITE" id="PS50283">
    <property type="entry name" value="NA_SOLUT_SYMP_3"/>
    <property type="match status" value="1"/>
</dbReference>
<dbReference type="NCBIfam" id="TIGR00813">
    <property type="entry name" value="sss"/>
    <property type="match status" value="1"/>
</dbReference>
<feature type="transmembrane region" description="Helical" evidence="7">
    <location>
        <begin position="296"/>
        <end position="322"/>
    </location>
</feature>
<evidence type="ECO:0000256" key="6">
    <source>
        <dbReference type="RuleBase" id="RU362091"/>
    </source>
</evidence>
<dbReference type="InterPro" id="IPR001734">
    <property type="entry name" value="Na/solute_symporter"/>
</dbReference>
<dbReference type="InterPro" id="IPR038377">
    <property type="entry name" value="Na/Glc_symporter_sf"/>
</dbReference>
<feature type="transmembrane region" description="Helical" evidence="7">
    <location>
        <begin position="362"/>
        <end position="391"/>
    </location>
</feature>
<reference evidence="8 9" key="1">
    <citation type="submission" date="2020-02" db="EMBL/GenBank/DDBJ databases">
        <title>Draft genome sequence of Limisphaera ngatamarikiensis NGM72.4T, a thermophilic Verrucomicrobia grouped in subdivision 3.</title>
        <authorList>
            <person name="Carere C.R."/>
            <person name="Steen J."/>
            <person name="Hugenholtz P."/>
            <person name="Stott M.B."/>
        </authorList>
    </citation>
    <scope>NUCLEOTIDE SEQUENCE [LARGE SCALE GENOMIC DNA]</scope>
    <source>
        <strain evidence="8 9">NGM72.4</strain>
    </source>
</reference>
<dbReference type="PANTHER" id="PTHR11819:SF195">
    <property type="entry name" value="SODIUM_GLUCOSE COTRANSPORTER 4"/>
    <property type="match status" value="1"/>
</dbReference>
<evidence type="ECO:0000256" key="4">
    <source>
        <dbReference type="ARBA" id="ARBA00022989"/>
    </source>
</evidence>
<comment type="similarity">
    <text evidence="2 6">Belongs to the sodium:solute symporter (SSF) (TC 2.A.21) family.</text>
</comment>
<dbReference type="GO" id="GO:0005886">
    <property type="term" value="C:plasma membrane"/>
    <property type="evidence" value="ECO:0007669"/>
    <property type="project" value="TreeGrafter"/>
</dbReference>
<evidence type="ECO:0000256" key="2">
    <source>
        <dbReference type="ARBA" id="ARBA00006434"/>
    </source>
</evidence>
<keyword evidence="3 7" id="KW-0812">Transmembrane</keyword>
<feature type="transmembrane region" description="Helical" evidence="7">
    <location>
        <begin position="630"/>
        <end position="648"/>
    </location>
</feature>
<dbReference type="PANTHER" id="PTHR11819">
    <property type="entry name" value="SOLUTE CARRIER FAMILY 5"/>
    <property type="match status" value="1"/>
</dbReference>
<name>A0A6M1RSF3_9BACT</name>
<keyword evidence="9" id="KW-1185">Reference proteome</keyword>
<protein>
    <submittedName>
        <fullName evidence="8">Sodium/solute symporter</fullName>
    </submittedName>
</protein>
<dbReference type="GO" id="GO:0005412">
    <property type="term" value="F:D-glucose:sodium symporter activity"/>
    <property type="evidence" value="ECO:0007669"/>
    <property type="project" value="TreeGrafter"/>
</dbReference>
<dbReference type="Pfam" id="PF00474">
    <property type="entry name" value="SSF"/>
    <property type="match status" value="1"/>
</dbReference>
<dbReference type="EMBL" id="JAAKYA010000096">
    <property type="protein sequence ID" value="NGO40533.1"/>
    <property type="molecule type" value="Genomic_DNA"/>
</dbReference>
<evidence type="ECO:0000313" key="9">
    <source>
        <dbReference type="Proteomes" id="UP000477311"/>
    </source>
</evidence>
<evidence type="ECO:0000256" key="1">
    <source>
        <dbReference type="ARBA" id="ARBA00004141"/>
    </source>
</evidence>
<comment type="subcellular location">
    <subcellularLocation>
        <location evidence="1">Membrane</location>
        <topology evidence="1">Multi-pass membrane protein</topology>
    </subcellularLocation>
</comment>